<accession>A0A1M7YKX4</accession>
<protein>
    <submittedName>
        <fullName evidence="6">DNA-binding transcriptional regulator, LysR family</fullName>
    </submittedName>
</protein>
<dbReference type="PROSITE" id="PS50931">
    <property type="entry name" value="HTH_LYSR"/>
    <property type="match status" value="1"/>
</dbReference>
<dbReference type="InterPro" id="IPR000847">
    <property type="entry name" value="LysR_HTH_N"/>
</dbReference>
<dbReference type="FunFam" id="1.10.10.10:FF:000001">
    <property type="entry name" value="LysR family transcriptional regulator"/>
    <property type="match status" value="1"/>
</dbReference>
<dbReference type="GO" id="GO:0003677">
    <property type="term" value="F:DNA binding"/>
    <property type="evidence" value="ECO:0007669"/>
    <property type="project" value="UniProtKB-KW"/>
</dbReference>
<dbReference type="Gene3D" id="1.10.10.10">
    <property type="entry name" value="Winged helix-like DNA-binding domain superfamily/Winged helix DNA-binding domain"/>
    <property type="match status" value="1"/>
</dbReference>
<reference evidence="6 7" key="1">
    <citation type="submission" date="2016-12" db="EMBL/GenBank/DDBJ databases">
        <authorList>
            <person name="Song W.-J."/>
            <person name="Kurnit D.M."/>
        </authorList>
    </citation>
    <scope>NUCLEOTIDE SEQUENCE [LARGE SCALE GENOMIC DNA]</scope>
    <source>
        <strain evidence="6 7">DSM 18488</strain>
    </source>
</reference>
<sequence>MNLQIEYLKTFITLAEVKGFTKTGIQVNKSQSAVSMQIKRLEDEVGKKLFERVGRTVKLTGEGRVLLKHAVRIVKEHEEAVRALSEPNLEGYIRFGSPEHYNAGFMPDLLSRFASIYPDVVVEMQCKNSDKIKDAVEKGELDLGICSQLHHSEQVIAHDPLVWIVKPGFAMPEHKILPLAVFDDGCIFRSWTLDALEKQGVKYRIVYVSQSVSGLIEAVRAGLAIAPVVRSNIPSDLNIIGLEKGLPVLPVSNIALHKNKDKVSDTVECFSEHIIRSFGEKT</sequence>
<dbReference type="Gene3D" id="3.40.190.10">
    <property type="entry name" value="Periplasmic binding protein-like II"/>
    <property type="match status" value="2"/>
</dbReference>
<keyword evidence="4" id="KW-0804">Transcription</keyword>
<evidence type="ECO:0000256" key="3">
    <source>
        <dbReference type="ARBA" id="ARBA00023125"/>
    </source>
</evidence>
<evidence type="ECO:0000259" key="5">
    <source>
        <dbReference type="PROSITE" id="PS50931"/>
    </source>
</evidence>
<keyword evidence="3 6" id="KW-0238">DNA-binding</keyword>
<dbReference type="Pfam" id="PF03466">
    <property type="entry name" value="LysR_substrate"/>
    <property type="match status" value="1"/>
</dbReference>
<evidence type="ECO:0000256" key="1">
    <source>
        <dbReference type="ARBA" id="ARBA00009437"/>
    </source>
</evidence>
<evidence type="ECO:0000313" key="7">
    <source>
        <dbReference type="Proteomes" id="UP000184603"/>
    </source>
</evidence>
<dbReference type="OrthoDB" id="464481at2"/>
<dbReference type="SUPFAM" id="SSF46785">
    <property type="entry name" value="Winged helix' DNA-binding domain"/>
    <property type="match status" value="1"/>
</dbReference>
<name>A0A1M7YKX4_9BACT</name>
<dbReference type="InterPro" id="IPR036388">
    <property type="entry name" value="WH-like_DNA-bd_sf"/>
</dbReference>
<evidence type="ECO:0000313" key="6">
    <source>
        <dbReference type="EMBL" id="SHO53271.1"/>
    </source>
</evidence>
<dbReference type="STRING" id="1121416.SAMN02745220_05036"/>
<dbReference type="PANTHER" id="PTHR30579:SF7">
    <property type="entry name" value="HTH-TYPE TRANSCRIPTIONAL REGULATOR LRHA-RELATED"/>
    <property type="match status" value="1"/>
</dbReference>
<dbReference type="InterPro" id="IPR050176">
    <property type="entry name" value="LTTR"/>
</dbReference>
<dbReference type="SUPFAM" id="SSF53850">
    <property type="entry name" value="Periplasmic binding protein-like II"/>
    <property type="match status" value="1"/>
</dbReference>
<dbReference type="Pfam" id="PF00126">
    <property type="entry name" value="HTH_1"/>
    <property type="match status" value="1"/>
</dbReference>
<evidence type="ECO:0000256" key="2">
    <source>
        <dbReference type="ARBA" id="ARBA00023015"/>
    </source>
</evidence>
<dbReference type="InterPro" id="IPR036390">
    <property type="entry name" value="WH_DNA-bd_sf"/>
</dbReference>
<dbReference type="InterPro" id="IPR005119">
    <property type="entry name" value="LysR_subst-bd"/>
</dbReference>
<evidence type="ECO:0000256" key="4">
    <source>
        <dbReference type="ARBA" id="ARBA00023163"/>
    </source>
</evidence>
<dbReference type="GO" id="GO:0003700">
    <property type="term" value="F:DNA-binding transcription factor activity"/>
    <property type="evidence" value="ECO:0007669"/>
    <property type="project" value="InterPro"/>
</dbReference>
<keyword evidence="7" id="KW-1185">Reference proteome</keyword>
<dbReference type="PRINTS" id="PR00039">
    <property type="entry name" value="HTHLYSR"/>
</dbReference>
<dbReference type="RefSeq" id="WP_073616863.1">
    <property type="nucleotide sequence ID" value="NZ_FRFE01000050.1"/>
</dbReference>
<dbReference type="Proteomes" id="UP000184603">
    <property type="component" value="Unassembled WGS sequence"/>
</dbReference>
<comment type="similarity">
    <text evidence="1">Belongs to the LysR transcriptional regulatory family.</text>
</comment>
<dbReference type="EMBL" id="FRFE01000050">
    <property type="protein sequence ID" value="SHO53271.1"/>
    <property type="molecule type" value="Genomic_DNA"/>
</dbReference>
<keyword evidence="2" id="KW-0805">Transcription regulation</keyword>
<proteinExistence type="inferred from homology"/>
<dbReference type="AlphaFoldDB" id="A0A1M7YKX4"/>
<dbReference type="PANTHER" id="PTHR30579">
    <property type="entry name" value="TRANSCRIPTIONAL REGULATOR"/>
    <property type="match status" value="1"/>
</dbReference>
<gene>
    <name evidence="6" type="ORF">SAMN02745220_05036</name>
</gene>
<organism evidence="6 7">
    <name type="scientific">Desulfopila aestuarii DSM 18488</name>
    <dbReference type="NCBI Taxonomy" id="1121416"/>
    <lineage>
        <taxon>Bacteria</taxon>
        <taxon>Pseudomonadati</taxon>
        <taxon>Thermodesulfobacteriota</taxon>
        <taxon>Desulfobulbia</taxon>
        <taxon>Desulfobulbales</taxon>
        <taxon>Desulfocapsaceae</taxon>
        <taxon>Desulfopila</taxon>
    </lineage>
</organism>
<feature type="domain" description="HTH lysR-type" evidence="5">
    <location>
        <begin position="1"/>
        <end position="60"/>
    </location>
</feature>